<name>A0A2S8J698_RHOOP</name>
<dbReference type="RefSeq" id="WP_105417965.1">
    <property type="nucleotide sequence ID" value="NZ_PUIO01000030.1"/>
</dbReference>
<dbReference type="Gene3D" id="3.30.1050.10">
    <property type="entry name" value="SCP2 sterol-binding domain"/>
    <property type="match status" value="1"/>
</dbReference>
<organism evidence="1 2">
    <name type="scientific">Rhodococcus opacus</name>
    <name type="common">Nocardia opaca</name>
    <dbReference type="NCBI Taxonomy" id="37919"/>
    <lineage>
        <taxon>Bacteria</taxon>
        <taxon>Bacillati</taxon>
        <taxon>Actinomycetota</taxon>
        <taxon>Actinomycetes</taxon>
        <taxon>Mycobacteriales</taxon>
        <taxon>Nocardiaceae</taxon>
        <taxon>Rhodococcus</taxon>
    </lineage>
</organism>
<comment type="caution">
    <text evidence="1">The sequence shown here is derived from an EMBL/GenBank/DDBJ whole genome shotgun (WGS) entry which is preliminary data.</text>
</comment>
<evidence type="ECO:0000313" key="1">
    <source>
        <dbReference type="EMBL" id="PQP22591.1"/>
    </source>
</evidence>
<dbReference type="EMBL" id="PUIO01000030">
    <property type="protein sequence ID" value="PQP22591.1"/>
    <property type="molecule type" value="Genomic_DNA"/>
</dbReference>
<dbReference type="InterPro" id="IPR036527">
    <property type="entry name" value="SCP2_sterol-bd_dom_sf"/>
</dbReference>
<evidence type="ECO:0008006" key="3">
    <source>
        <dbReference type="Google" id="ProtNLM"/>
    </source>
</evidence>
<sequence>MPLFSSTEEAAATLGKFIENVAVDPELKAKWVSSNVAFRMNYTDPELVIVLDASQDPPVVRQGDAAKASDVEIELFMDTDTGHKFWLGDLNVPMALARRKIKVKGPVGKLLQLLPAMQPAFIKYNEYLAAQGFDRK</sequence>
<protein>
    <recommendedName>
        <fullName evidence="3">SCP2 domain-containing protein</fullName>
    </recommendedName>
</protein>
<dbReference type="SUPFAM" id="SSF55718">
    <property type="entry name" value="SCP-like"/>
    <property type="match status" value="1"/>
</dbReference>
<dbReference type="Proteomes" id="UP000239290">
    <property type="component" value="Unassembled WGS sequence"/>
</dbReference>
<dbReference type="AlphaFoldDB" id="A0A2S8J698"/>
<reference evidence="2" key="1">
    <citation type="submission" date="2018-02" db="EMBL/GenBank/DDBJ databases">
        <title>Draft genome sequencing of Rhodococcus opacus KU647198.</title>
        <authorList>
            <person name="Zheng B.-X."/>
        </authorList>
    </citation>
    <scope>NUCLEOTIDE SEQUENCE [LARGE SCALE GENOMIC DNA]</scope>
    <source>
        <strain evidence="2">04-OD7</strain>
    </source>
</reference>
<accession>A0A2S8J698</accession>
<evidence type="ECO:0000313" key="2">
    <source>
        <dbReference type="Proteomes" id="UP000239290"/>
    </source>
</evidence>
<proteinExistence type="predicted"/>
<gene>
    <name evidence="1" type="ORF">C5613_23335</name>
</gene>